<organism evidence="1 2">
    <name type="scientific">Aquila chrysaetos chrysaetos</name>
    <dbReference type="NCBI Taxonomy" id="223781"/>
    <lineage>
        <taxon>Eukaryota</taxon>
        <taxon>Metazoa</taxon>
        <taxon>Chordata</taxon>
        <taxon>Craniata</taxon>
        <taxon>Vertebrata</taxon>
        <taxon>Euteleostomi</taxon>
        <taxon>Archelosauria</taxon>
        <taxon>Archosauria</taxon>
        <taxon>Dinosauria</taxon>
        <taxon>Saurischia</taxon>
        <taxon>Theropoda</taxon>
        <taxon>Coelurosauria</taxon>
        <taxon>Aves</taxon>
        <taxon>Neognathae</taxon>
        <taxon>Neoaves</taxon>
        <taxon>Telluraves</taxon>
        <taxon>Accipitrimorphae</taxon>
        <taxon>Accipitriformes</taxon>
        <taxon>Accipitridae</taxon>
        <taxon>Accipitrinae</taxon>
        <taxon>Aquila</taxon>
    </lineage>
</organism>
<keyword evidence="2" id="KW-1185">Reference proteome</keyword>
<protein>
    <submittedName>
        <fullName evidence="1">Uncharacterized protein</fullName>
    </submittedName>
</protein>
<dbReference type="Ensembl" id="ENSACCT00020023701.1">
    <property type="protein sequence ID" value="ENSACCP00020022700.1"/>
    <property type="gene ID" value="ENSACCG00020015608.1"/>
</dbReference>
<reference evidence="1" key="2">
    <citation type="submission" date="2025-09" db="UniProtKB">
        <authorList>
            <consortium name="Ensembl"/>
        </authorList>
    </citation>
    <scope>IDENTIFICATION</scope>
</reference>
<dbReference type="InterPro" id="IPR009091">
    <property type="entry name" value="RCC1/BLIP-II"/>
</dbReference>
<dbReference type="InParanoid" id="A0A663FDR4"/>
<accession>A0A663FDR4</accession>
<evidence type="ECO:0000313" key="2">
    <source>
        <dbReference type="Proteomes" id="UP000472275"/>
    </source>
</evidence>
<evidence type="ECO:0000313" key="1">
    <source>
        <dbReference type="Ensembl" id="ENSACCP00020022700.1"/>
    </source>
</evidence>
<dbReference type="Proteomes" id="UP000472275">
    <property type="component" value="Chromosome 26"/>
</dbReference>
<proteinExistence type="predicted"/>
<dbReference type="AlphaFoldDB" id="A0A663FDR4"/>
<reference evidence="1" key="1">
    <citation type="submission" date="2025-08" db="UniProtKB">
        <authorList>
            <consortium name="Ensembl"/>
        </authorList>
    </citation>
    <scope>IDENTIFICATION</scope>
</reference>
<name>A0A663FDR4_AQUCH</name>
<sequence>LACRGSFPLFFSPLHPLMSHTSCNSSSIACGDSFSIACGDSSNIACGDSSNIACGHSSSIACGDSSNIACGRSKAGSLGHAVRVCFSQVMEKNATYRLQWVFLMLSN</sequence>
<dbReference type="SUPFAM" id="SSF50985">
    <property type="entry name" value="RCC1/BLIP-II"/>
    <property type="match status" value="1"/>
</dbReference>